<evidence type="ECO:0000313" key="3">
    <source>
        <dbReference type="Proteomes" id="UP001205867"/>
    </source>
</evidence>
<dbReference type="Proteomes" id="UP001205867">
    <property type="component" value="Unassembled WGS sequence"/>
</dbReference>
<sequence>MPPPAMTPLSPGRITLRDARRGATRDVKVEPFEIAIHPVHDPDTGLPVAPLTWLDAVALCNALSATEGLQPAYTRDADERTVAWDPTADGYRMPTEAEWEYACRAGTTAPAYGPLEDIAWTSLDHLQGPQPVCQKKANPWGLHDMLGNVWEWCWDYADPARYGDYRTLRGGGWADEPWSVRASVRRGSAPDAVLEDVGLRVARGPVGTSGEAQGWSHEADRERASLRGPLPVGWTPLREIAR</sequence>
<dbReference type="AlphaFoldDB" id="A0AAP3AHW6"/>
<name>A0AAP3AHW6_MICLU</name>
<accession>A0AAP3AHW6</accession>
<dbReference type="SUPFAM" id="SSF56436">
    <property type="entry name" value="C-type lectin-like"/>
    <property type="match status" value="1"/>
</dbReference>
<gene>
    <name evidence="2" type="ORF">M3A82_008875</name>
</gene>
<reference evidence="2" key="1">
    <citation type="submission" date="2023-06" db="EMBL/GenBank/DDBJ databases">
        <title>lsaBGC provides a comprehensive framework for evolutionary analysis of biosynthetic gene clusters within focal taxa.</title>
        <authorList>
            <person name="Salamzade R."/>
            <person name="Sandstrom S."/>
            <person name="Kalan L.R."/>
        </authorList>
    </citation>
    <scope>NUCLEOTIDE SEQUENCE</scope>
    <source>
        <strain evidence="2">P3-SID899</strain>
    </source>
</reference>
<dbReference type="EMBL" id="JALXKZ020000022">
    <property type="protein sequence ID" value="MCV7629449.1"/>
    <property type="molecule type" value="Genomic_DNA"/>
</dbReference>
<comment type="caution">
    <text evidence="2">The sequence shown here is derived from an EMBL/GenBank/DDBJ whole genome shotgun (WGS) entry which is preliminary data.</text>
</comment>
<dbReference type="InterPro" id="IPR042095">
    <property type="entry name" value="SUMF_sf"/>
</dbReference>
<dbReference type="InterPro" id="IPR005532">
    <property type="entry name" value="SUMF_dom"/>
</dbReference>
<dbReference type="InterPro" id="IPR051043">
    <property type="entry name" value="Sulfatase_Mod_Factor_Kinase"/>
</dbReference>
<dbReference type="PANTHER" id="PTHR23150">
    <property type="entry name" value="SULFATASE MODIFYING FACTOR 1, 2"/>
    <property type="match status" value="1"/>
</dbReference>
<feature type="domain" description="Sulfatase-modifying factor enzyme-like" evidence="1">
    <location>
        <begin position="45"/>
        <end position="203"/>
    </location>
</feature>
<dbReference type="GO" id="GO:0120147">
    <property type="term" value="F:formylglycine-generating oxidase activity"/>
    <property type="evidence" value="ECO:0007669"/>
    <property type="project" value="TreeGrafter"/>
</dbReference>
<organism evidence="2 3">
    <name type="scientific">Micrococcus luteus</name>
    <name type="common">Micrococcus lysodeikticus</name>
    <dbReference type="NCBI Taxonomy" id="1270"/>
    <lineage>
        <taxon>Bacteria</taxon>
        <taxon>Bacillati</taxon>
        <taxon>Actinomycetota</taxon>
        <taxon>Actinomycetes</taxon>
        <taxon>Micrococcales</taxon>
        <taxon>Micrococcaceae</taxon>
        <taxon>Micrococcus</taxon>
    </lineage>
</organism>
<dbReference type="RefSeq" id="WP_251650640.1">
    <property type="nucleotide sequence ID" value="NZ_JAMAYO010000014.1"/>
</dbReference>
<evidence type="ECO:0000313" key="2">
    <source>
        <dbReference type="EMBL" id="MCV7629449.1"/>
    </source>
</evidence>
<protein>
    <submittedName>
        <fullName evidence="2">Formylglycine-generating enzyme family protein</fullName>
    </submittedName>
</protein>
<proteinExistence type="predicted"/>
<evidence type="ECO:0000259" key="1">
    <source>
        <dbReference type="Pfam" id="PF03781"/>
    </source>
</evidence>
<dbReference type="Gene3D" id="3.90.1580.10">
    <property type="entry name" value="paralog of FGE (formylglycine-generating enzyme)"/>
    <property type="match status" value="1"/>
</dbReference>
<dbReference type="PANTHER" id="PTHR23150:SF19">
    <property type="entry name" value="FORMYLGLYCINE-GENERATING ENZYME"/>
    <property type="match status" value="1"/>
</dbReference>
<dbReference type="Pfam" id="PF03781">
    <property type="entry name" value="FGE-sulfatase"/>
    <property type="match status" value="1"/>
</dbReference>
<dbReference type="InterPro" id="IPR016187">
    <property type="entry name" value="CTDL_fold"/>
</dbReference>